<keyword evidence="7" id="KW-0812">Transmembrane</keyword>
<evidence type="ECO:0000313" key="11">
    <source>
        <dbReference type="Proteomes" id="UP000834106"/>
    </source>
</evidence>
<keyword evidence="3" id="KW-0732">Signal</keyword>
<dbReference type="GO" id="GO:0030247">
    <property type="term" value="F:polysaccharide binding"/>
    <property type="evidence" value="ECO:0007669"/>
    <property type="project" value="InterPro"/>
</dbReference>
<dbReference type="Pfam" id="PF14380">
    <property type="entry name" value="WAK_assoc"/>
    <property type="match status" value="1"/>
</dbReference>
<dbReference type="InterPro" id="IPR032872">
    <property type="entry name" value="WAK_assoc_C"/>
</dbReference>
<dbReference type="GO" id="GO:0004674">
    <property type="term" value="F:protein serine/threonine kinase activity"/>
    <property type="evidence" value="ECO:0007669"/>
    <property type="project" value="UniProtKB-EC"/>
</dbReference>
<protein>
    <recommendedName>
        <fullName evidence="2">non-specific serine/threonine protein kinase</fullName>
        <ecNumber evidence="2">2.7.11.1</ecNumber>
    </recommendedName>
</protein>
<feature type="domain" description="Wall-associated receptor kinase C-terminal" evidence="9">
    <location>
        <begin position="225"/>
        <end position="317"/>
    </location>
</feature>
<keyword evidence="7" id="KW-1133">Transmembrane helix</keyword>
<keyword evidence="4" id="KW-0325">Glycoprotein</keyword>
<evidence type="ECO:0000259" key="9">
    <source>
        <dbReference type="Pfam" id="PF14380"/>
    </source>
</evidence>
<comment type="catalytic activity">
    <reaction evidence="5">
        <text>L-threonyl-[protein] + ATP = O-phospho-L-threonyl-[protein] + ADP + H(+)</text>
        <dbReference type="Rhea" id="RHEA:46608"/>
        <dbReference type="Rhea" id="RHEA-COMP:11060"/>
        <dbReference type="Rhea" id="RHEA-COMP:11605"/>
        <dbReference type="ChEBI" id="CHEBI:15378"/>
        <dbReference type="ChEBI" id="CHEBI:30013"/>
        <dbReference type="ChEBI" id="CHEBI:30616"/>
        <dbReference type="ChEBI" id="CHEBI:61977"/>
        <dbReference type="ChEBI" id="CHEBI:456216"/>
        <dbReference type="EC" id="2.7.11.1"/>
    </reaction>
</comment>
<keyword evidence="7" id="KW-0472">Membrane</keyword>
<feature type="domain" description="Wall-associated receptor kinase galacturonan-binding" evidence="8">
    <location>
        <begin position="100"/>
        <end position="165"/>
    </location>
</feature>
<accession>A0AAD1ZRM4</accession>
<evidence type="ECO:0000256" key="7">
    <source>
        <dbReference type="SAM" id="Phobius"/>
    </source>
</evidence>
<feature type="transmembrane region" description="Helical" evidence="7">
    <location>
        <begin position="333"/>
        <end position="366"/>
    </location>
</feature>
<evidence type="ECO:0000259" key="8">
    <source>
        <dbReference type="Pfam" id="PF13947"/>
    </source>
</evidence>
<dbReference type="PANTHER" id="PTHR33138:SF30">
    <property type="entry name" value="LEAF RUST 10 DISEASE-RESISTANCE LOCUS RECEPTOR-LIKE PROTEIN KINASE-LIKE 2.7"/>
    <property type="match status" value="1"/>
</dbReference>
<comment type="subcellular location">
    <subcellularLocation>
        <location evidence="1">Membrane</location>
        <topology evidence="1">Single-pass membrane protein</topology>
    </subcellularLocation>
</comment>
<sequence length="387" mass="44034">MILYIFQSTFLSAKFDFEKLCSSLELEKSSQIQFIKIKFSLIFLPDLITGNSKNFPPVSHYSRTVNFRQIRRKCCKKATIENYLQEFERTEAQNNPISLCSSSSCEHIKNIRYPFRLKGDPKNCGYPNSNFELDCQINKTILNLKSAKYYVEAIDYSDFSMRLVDPGVEKGNLSSCPIYSTDYDDWPSTIFDKFFSWNIPIVFIHCLAPTNSSIYVKAAFCGNRSNTFSNSSESYSYVTVGGYIHLSDLEESCTVDRVFQVSSRRIMRDNSSLLGIYDGLAYGFELSWFRVLCDECVKSNGFCSLEGNQISCKHYCREDIPLLELGFGCRFQYYGTIIGVFGAIIIAAFVGLRFLCGFTFLVGLVMPPKPFVAPREIVEDHGISVSL</sequence>
<evidence type="ECO:0000256" key="2">
    <source>
        <dbReference type="ARBA" id="ARBA00012513"/>
    </source>
</evidence>
<organism evidence="10 11">
    <name type="scientific">Fraxinus pennsylvanica</name>
    <dbReference type="NCBI Taxonomy" id="56036"/>
    <lineage>
        <taxon>Eukaryota</taxon>
        <taxon>Viridiplantae</taxon>
        <taxon>Streptophyta</taxon>
        <taxon>Embryophyta</taxon>
        <taxon>Tracheophyta</taxon>
        <taxon>Spermatophyta</taxon>
        <taxon>Magnoliopsida</taxon>
        <taxon>eudicotyledons</taxon>
        <taxon>Gunneridae</taxon>
        <taxon>Pentapetalae</taxon>
        <taxon>asterids</taxon>
        <taxon>lamiids</taxon>
        <taxon>Lamiales</taxon>
        <taxon>Oleaceae</taxon>
        <taxon>Oleeae</taxon>
        <taxon>Fraxinus</taxon>
    </lineage>
</organism>
<dbReference type="Proteomes" id="UP000834106">
    <property type="component" value="Chromosome 12"/>
</dbReference>
<proteinExistence type="predicted"/>
<dbReference type="EC" id="2.7.11.1" evidence="2"/>
<reference evidence="10" key="1">
    <citation type="submission" date="2023-05" db="EMBL/GenBank/DDBJ databases">
        <authorList>
            <person name="Huff M."/>
        </authorList>
    </citation>
    <scope>NUCLEOTIDE SEQUENCE</scope>
</reference>
<dbReference type="AlphaFoldDB" id="A0AAD1ZRM4"/>
<dbReference type="InterPro" id="IPR025287">
    <property type="entry name" value="WAK_GUB"/>
</dbReference>
<dbReference type="Pfam" id="PF13947">
    <property type="entry name" value="GUB_WAK_bind"/>
    <property type="match status" value="1"/>
</dbReference>
<evidence type="ECO:0000256" key="1">
    <source>
        <dbReference type="ARBA" id="ARBA00004167"/>
    </source>
</evidence>
<evidence type="ECO:0000313" key="10">
    <source>
        <dbReference type="EMBL" id="CAI9771982.1"/>
    </source>
</evidence>
<evidence type="ECO:0000256" key="5">
    <source>
        <dbReference type="ARBA" id="ARBA00047899"/>
    </source>
</evidence>
<dbReference type="EMBL" id="OU503047">
    <property type="protein sequence ID" value="CAI9771982.1"/>
    <property type="molecule type" value="Genomic_DNA"/>
</dbReference>
<dbReference type="GO" id="GO:0016020">
    <property type="term" value="C:membrane"/>
    <property type="evidence" value="ECO:0007669"/>
    <property type="project" value="UniProtKB-SubCell"/>
</dbReference>
<name>A0AAD1ZRM4_9LAMI</name>
<dbReference type="PANTHER" id="PTHR33138">
    <property type="entry name" value="OS01G0690200 PROTEIN"/>
    <property type="match status" value="1"/>
</dbReference>
<gene>
    <name evidence="10" type="ORF">FPE_LOCUS19412</name>
</gene>
<keyword evidence="11" id="KW-1185">Reference proteome</keyword>
<evidence type="ECO:0000256" key="3">
    <source>
        <dbReference type="ARBA" id="ARBA00022729"/>
    </source>
</evidence>
<evidence type="ECO:0000256" key="6">
    <source>
        <dbReference type="ARBA" id="ARBA00048679"/>
    </source>
</evidence>
<comment type="catalytic activity">
    <reaction evidence="6">
        <text>L-seryl-[protein] + ATP = O-phospho-L-seryl-[protein] + ADP + H(+)</text>
        <dbReference type="Rhea" id="RHEA:17989"/>
        <dbReference type="Rhea" id="RHEA-COMP:9863"/>
        <dbReference type="Rhea" id="RHEA-COMP:11604"/>
        <dbReference type="ChEBI" id="CHEBI:15378"/>
        <dbReference type="ChEBI" id="CHEBI:29999"/>
        <dbReference type="ChEBI" id="CHEBI:30616"/>
        <dbReference type="ChEBI" id="CHEBI:83421"/>
        <dbReference type="ChEBI" id="CHEBI:456216"/>
        <dbReference type="EC" id="2.7.11.1"/>
    </reaction>
</comment>
<evidence type="ECO:0000256" key="4">
    <source>
        <dbReference type="ARBA" id="ARBA00023180"/>
    </source>
</evidence>